<reference evidence="1 2" key="1">
    <citation type="journal article" date="2022" name="DNA Res.">
        <title>Chromosomal-level genome assembly of the orchid tree Bauhinia variegata (Leguminosae; Cercidoideae) supports the allotetraploid origin hypothesis of Bauhinia.</title>
        <authorList>
            <person name="Zhong Y."/>
            <person name="Chen Y."/>
            <person name="Zheng D."/>
            <person name="Pang J."/>
            <person name="Liu Y."/>
            <person name="Luo S."/>
            <person name="Meng S."/>
            <person name="Qian L."/>
            <person name="Wei D."/>
            <person name="Dai S."/>
            <person name="Zhou R."/>
        </authorList>
    </citation>
    <scope>NUCLEOTIDE SEQUENCE [LARGE SCALE GENOMIC DNA]</scope>
    <source>
        <strain evidence="1">BV-YZ2020</strain>
    </source>
</reference>
<keyword evidence="2" id="KW-1185">Reference proteome</keyword>
<gene>
    <name evidence="1" type="ORF">L6164_037395</name>
</gene>
<comment type="caution">
    <text evidence="1">The sequence shown here is derived from an EMBL/GenBank/DDBJ whole genome shotgun (WGS) entry which is preliminary data.</text>
</comment>
<evidence type="ECO:0000313" key="2">
    <source>
        <dbReference type="Proteomes" id="UP000828941"/>
    </source>
</evidence>
<protein>
    <submittedName>
        <fullName evidence="1">Uncharacterized protein</fullName>
    </submittedName>
</protein>
<sequence>MWPSFDVILADQVSVVIPILKLKRSTKVVFYYHFPDLLLAQHSTFLRRFNFLSVNWFERKKNIELAISAFAMLCSLERDVLHGHDISDVSLTVVGECLLAYGLLL</sequence>
<dbReference type="Proteomes" id="UP000828941">
    <property type="component" value="Chromosome 14"/>
</dbReference>
<organism evidence="1 2">
    <name type="scientific">Bauhinia variegata</name>
    <name type="common">Purple orchid tree</name>
    <name type="synonym">Phanera variegata</name>
    <dbReference type="NCBI Taxonomy" id="167791"/>
    <lineage>
        <taxon>Eukaryota</taxon>
        <taxon>Viridiplantae</taxon>
        <taxon>Streptophyta</taxon>
        <taxon>Embryophyta</taxon>
        <taxon>Tracheophyta</taxon>
        <taxon>Spermatophyta</taxon>
        <taxon>Magnoliopsida</taxon>
        <taxon>eudicotyledons</taxon>
        <taxon>Gunneridae</taxon>
        <taxon>Pentapetalae</taxon>
        <taxon>rosids</taxon>
        <taxon>fabids</taxon>
        <taxon>Fabales</taxon>
        <taxon>Fabaceae</taxon>
        <taxon>Cercidoideae</taxon>
        <taxon>Cercideae</taxon>
        <taxon>Bauhiniinae</taxon>
        <taxon>Bauhinia</taxon>
    </lineage>
</organism>
<accession>A0ACB9KKN9</accession>
<dbReference type="EMBL" id="CM039439">
    <property type="protein sequence ID" value="KAI4297507.1"/>
    <property type="molecule type" value="Genomic_DNA"/>
</dbReference>
<name>A0ACB9KKN9_BAUVA</name>
<evidence type="ECO:0000313" key="1">
    <source>
        <dbReference type="EMBL" id="KAI4297507.1"/>
    </source>
</evidence>
<proteinExistence type="predicted"/>